<keyword evidence="2" id="KW-0614">Plasmid</keyword>
<gene>
    <name evidence="2" type="ORF">pW9NP1_p003</name>
</gene>
<proteinExistence type="predicted"/>
<sequence>MKTQIYTVLLVLTLTITTMNAEAVQIRGARSCGQWISDKGTEQLTVPNRTWALGFLSGMAFSSGKDVVRGTDNETIFLWIDNYCRANPLQDIIGAVENLFTELVRQKRL</sequence>
<geneLocation type="plasmid" evidence="2">
    <name>pW9NP1</name>
</geneLocation>
<dbReference type="AlphaFoldDB" id="A0A2S1FIN9"/>
<accession>A0A2S1FIN9</accession>
<protein>
    <submittedName>
        <fullName evidence="2">Uncharacterized protein</fullName>
    </submittedName>
</protein>
<evidence type="ECO:0000313" key="2">
    <source>
        <dbReference type="EMBL" id="AWD72382.1"/>
    </source>
</evidence>
<organism evidence="2">
    <name type="scientific">Polaromonas sp. W9N</name>
    <dbReference type="NCBI Taxonomy" id="1840323"/>
    <lineage>
        <taxon>Bacteria</taxon>
        <taxon>Pseudomonadati</taxon>
        <taxon>Pseudomonadota</taxon>
        <taxon>Betaproteobacteria</taxon>
        <taxon>Burkholderiales</taxon>
        <taxon>Comamonadaceae</taxon>
        <taxon>Polaromonas</taxon>
    </lineage>
</organism>
<feature type="chain" id="PRO_5015510563" evidence="1">
    <location>
        <begin position="24"/>
        <end position="109"/>
    </location>
</feature>
<evidence type="ECO:0000256" key="1">
    <source>
        <dbReference type="SAM" id="SignalP"/>
    </source>
</evidence>
<keyword evidence="1" id="KW-0732">Signal</keyword>
<dbReference type="EMBL" id="MG869627">
    <property type="protein sequence ID" value="AWD72382.1"/>
    <property type="molecule type" value="Genomic_DNA"/>
</dbReference>
<feature type="signal peptide" evidence="1">
    <location>
        <begin position="1"/>
        <end position="23"/>
    </location>
</feature>
<dbReference type="RefSeq" id="WP_181377810.1">
    <property type="nucleotide sequence ID" value="NZ_MG869627.1"/>
</dbReference>
<reference evidence="2" key="1">
    <citation type="submission" date="2018-01" db="EMBL/GenBank/DDBJ databases">
        <title>Plasmids of psychrophilic Polaromonas spp. isolated from Arctic and Antarctic glaciers.</title>
        <authorList>
            <person name="Dziewit L."/>
            <person name="Ciok A."/>
        </authorList>
    </citation>
    <scope>NUCLEOTIDE SEQUENCE</scope>
    <source>
        <plasmid evidence="2">pW9NP1</plasmid>
    </source>
</reference>
<name>A0A2S1FIN9_9BURK</name>